<dbReference type="Gene3D" id="3.30.200.20">
    <property type="entry name" value="Phosphorylase Kinase, domain 1"/>
    <property type="match status" value="1"/>
</dbReference>
<sequence>MSHFDKVISPNGGIIDFEAHRAVIQHLNIRRNLVVIMRTSHLLLLWSTAGALASPHPQPDSQVVFAADREVPKTTLGEHVVDEAIVSALNTYSDPVAAMVSLRPETAALLAEPRLLHIRGEEKAEWMTEGDKLRLRQRGQKFVDITDHQDFYAEQAMASVSGDPNLPKLSHKGLVKPLFSQIETQRMHDVLQHMTSYYNRYYGDFHGEQSSEWLHDHIAEIISNSPFRTHISLEYFTHPFPQSSIIARFEPKVRSFSQPLTIIGAHQDSANYLFPLLPAPGADDDCSGTVSILEAFRILAENGYTPKDGPVEFHWYAAEEGGLLGSQAIARYKKEQGAKIGAMMEFDMTAFIARNATETIGFVATQADAALTNWTVNLSREYISIPAEVYELGPNAGSDYMSYTKLNYPAAFASEGNPLAGGSFPGEMDPYVHGIKDRMDVDDETGVFSIEHMARFSELAIAFVVEQAGGRWVWDEKQQLQERYREFNILELQKIAIQASSSESCLSMEKIGEGSYNKSFKLTMDNGKTVVARIPNPNAGPAYLTTASEVATMDFLRTILHIPVPEVLAWNAAVNSTNSVGTEYIVMEHAPGSNLADAWTDMALEHKVQTVEDIVSIQQKLLSLRYGCLFYNTDAPPGSQPAIVVGDNYPPEVRQNISEKFSIGPVVDPTFWSNGRQSMDIDRGPWTSALDYIQALANQEASWIAKHAKSRSPNDPLFTSHSQNNPAEHISILRKYLTVSPHLIPQDKDILGSFLWHTDLRTPNIFVDDTGHITSIIDWQSTWTGPLFLEGRHPHFLDYNGEIILKSPKNFKHLDEDTQRDLREQISKSILLYLYEKNTAKKNPLLDKVLRYPNGKILTHPIHFVGNTWDGDILPLRESLIRIQKNWASLKHPAKECPITFTPSEIQQHHQDSEGWNEVQDFWDAMSGILGRDGWTSHQKYEQAVSIYSQLQAIERESSSYSS</sequence>
<comment type="similarity">
    <text evidence="1">Belongs to the peptidase M28 family.</text>
</comment>
<dbReference type="GO" id="GO:0005739">
    <property type="term" value="C:mitochondrion"/>
    <property type="evidence" value="ECO:0007669"/>
    <property type="project" value="TreeGrafter"/>
</dbReference>
<accession>A0A100IQF5</accession>
<dbReference type="Gene3D" id="3.40.630.10">
    <property type="entry name" value="Zn peptidases"/>
    <property type="match status" value="1"/>
</dbReference>
<dbReference type="PANTHER" id="PTHR36091:SF2">
    <property type="entry name" value="AMINOGLYCOSIDE PHOSPHOTRANSFERASE DOMAIN-CONTAINING PROTEIN"/>
    <property type="match status" value="1"/>
</dbReference>
<proteinExistence type="inferred from homology"/>
<keyword evidence="1" id="KW-0862">Zinc</keyword>
<dbReference type="Pfam" id="PF04389">
    <property type="entry name" value="Peptidase_M28"/>
    <property type="match status" value="1"/>
</dbReference>
<dbReference type="InterPro" id="IPR007484">
    <property type="entry name" value="Peptidase_M28"/>
</dbReference>
<dbReference type="GO" id="GO:0008233">
    <property type="term" value="F:peptidase activity"/>
    <property type="evidence" value="ECO:0007669"/>
    <property type="project" value="UniProtKB-KW"/>
</dbReference>
<dbReference type="Proteomes" id="UP000068243">
    <property type="component" value="Unassembled WGS sequence"/>
</dbReference>
<dbReference type="VEuPathDB" id="FungiDB:ATCC64974_64430"/>
<dbReference type="EC" id="3.4.-.-" evidence="1"/>
<evidence type="ECO:0000256" key="1">
    <source>
        <dbReference type="RuleBase" id="RU361240"/>
    </source>
</evidence>
<dbReference type="PaxDb" id="5061-CADANGAP00013186"/>
<dbReference type="SUPFAM" id="SSF56112">
    <property type="entry name" value="Protein kinase-like (PK-like)"/>
    <property type="match status" value="1"/>
</dbReference>
<dbReference type="VEuPathDB" id="FungiDB:An17g00390"/>
<feature type="domain" description="Peptidase M28" evidence="2">
    <location>
        <begin position="245"/>
        <end position="443"/>
    </location>
</feature>
<dbReference type="VEuPathDB" id="FungiDB:M747DRAFT_336513"/>
<protein>
    <recommendedName>
        <fullName evidence="1">Peptide hydrolase</fullName>
        <ecNumber evidence="1">3.4.-.-</ecNumber>
    </recommendedName>
</protein>
<dbReference type="PANTHER" id="PTHR36091">
    <property type="entry name" value="ALTERED INHERITANCE OF MITOCHONDRIA PROTEIN 9, MITOCHONDRIAL"/>
    <property type="match status" value="1"/>
</dbReference>
<dbReference type="InterPro" id="IPR011009">
    <property type="entry name" value="Kinase-like_dom_sf"/>
</dbReference>
<dbReference type="VEuPathDB" id="FungiDB:M747DRAFT_295734"/>
<keyword evidence="1" id="KW-0479">Metal-binding</keyword>
<dbReference type="SUPFAM" id="SSF53187">
    <property type="entry name" value="Zn-dependent exopeptidases"/>
    <property type="match status" value="1"/>
</dbReference>
<dbReference type="VEuPathDB" id="FungiDB:ASPNIDRAFT2_1151194"/>
<keyword evidence="1" id="KW-0645">Protease</keyword>
<gene>
    <name evidence="3" type="ORF">ABL_08140</name>
</gene>
<dbReference type="InterPro" id="IPR051035">
    <property type="entry name" value="Mito_inheritance_9"/>
</dbReference>
<dbReference type="EMBL" id="BCMY01000016">
    <property type="protein sequence ID" value="GAQ45479.1"/>
    <property type="molecule type" value="Genomic_DNA"/>
</dbReference>
<dbReference type="VEuPathDB" id="FungiDB:ASPNIDRAFT2_1123347"/>
<comment type="caution">
    <text evidence="3">The sequence shown here is derived from an EMBL/GenBank/DDBJ whole genome shotgun (WGS) entry which is preliminary data.</text>
</comment>
<evidence type="ECO:0000313" key="3">
    <source>
        <dbReference type="EMBL" id="GAQ45479.1"/>
    </source>
</evidence>
<organism evidence="3 4">
    <name type="scientific">Aspergillus niger</name>
    <dbReference type="NCBI Taxonomy" id="5061"/>
    <lineage>
        <taxon>Eukaryota</taxon>
        <taxon>Fungi</taxon>
        <taxon>Dikarya</taxon>
        <taxon>Ascomycota</taxon>
        <taxon>Pezizomycotina</taxon>
        <taxon>Eurotiomycetes</taxon>
        <taxon>Eurotiomycetidae</taxon>
        <taxon>Eurotiales</taxon>
        <taxon>Aspergillaceae</taxon>
        <taxon>Aspergillus</taxon>
        <taxon>Aspergillus subgen. Circumdati</taxon>
    </lineage>
</organism>
<dbReference type="GO" id="GO:0006508">
    <property type="term" value="P:proteolysis"/>
    <property type="evidence" value="ECO:0007669"/>
    <property type="project" value="UniProtKB-KW"/>
</dbReference>
<dbReference type="VEuPathDB" id="FungiDB:An17g00380"/>
<keyword evidence="1" id="KW-0378">Hydrolase</keyword>
<reference evidence="4" key="1">
    <citation type="journal article" date="2016" name="Genome Announc.">
        <title>Draft genome sequence of Aspergillus niger strain An76.</title>
        <authorList>
            <person name="Gong W."/>
            <person name="Cheng Z."/>
            <person name="Zhang H."/>
            <person name="Liu L."/>
            <person name="Gao P."/>
            <person name="Wang L."/>
        </authorList>
    </citation>
    <scope>NUCLEOTIDE SEQUENCE [LARGE SCALE GENOMIC DNA]</scope>
    <source>
        <strain evidence="4">An76</strain>
    </source>
</reference>
<evidence type="ECO:0000259" key="2">
    <source>
        <dbReference type="Pfam" id="PF04389"/>
    </source>
</evidence>
<dbReference type="AlphaFoldDB" id="A0A100IQF5"/>
<dbReference type="OrthoDB" id="2214at2759"/>
<name>A0A100IQF5_ASPNG</name>
<dbReference type="VEuPathDB" id="FungiDB:ATCC64974_64440"/>
<dbReference type="GO" id="GO:0046872">
    <property type="term" value="F:metal ion binding"/>
    <property type="evidence" value="ECO:0007669"/>
    <property type="project" value="UniProtKB-KW"/>
</dbReference>
<evidence type="ECO:0000313" key="4">
    <source>
        <dbReference type="Proteomes" id="UP000068243"/>
    </source>
</evidence>